<evidence type="ECO:0000313" key="7">
    <source>
        <dbReference type="RefSeq" id="XP_011502579.1"/>
    </source>
</evidence>
<dbReference type="PROSITE" id="PS50835">
    <property type="entry name" value="IG_LIKE"/>
    <property type="match status" value="1"/>
</dbReference>
<dbReference type="SUPFAM" id="SSF48726">
    <property type="entry name" value="Immunoglobulin"/>
    <property type="match status" value="2"/>
</dbReference>
<evidence type="ECO:0000256" key="4">
    <source>
        <dbReference type="ARBA" id="ARBA00023319"/>
    </source>
</evidence>
<dbReference type="InterPro" id="IPR036179">
    <property type="entry name" value="Ig-like_dom_sf"/>
</dbReference>
<dbReference type="Pfam" id="PF07679">
    <property type="entry name" value="I-set"/>
    <property type="match status" value="2"/>
</dbReference>
<protein>
    <submittedName>
        <fullName evidence="7">Roundabout homolog 2-like</fullName>
    </submittedName>
</protein>
<dbReference type="InterPro" id="IPR013783">
    <property type="entry name" value="Ig-like_fold"/>
</dbReference>
<keyword evidence="4" id="KW-0393">Immunoglobulin domain</keyword>
<name>A0AAJ6YQU9_9HYME</name>
<dbReference type="PANTHER" id="PTHR12231:SF246">
    <property type="entry name" value="ROUNDABOUT 1, ISOFORM A-RELATED"/>
    <property type="match status" value="1"/>
</dbReference>
<dbReference type="CDD" id="cd05725">
    <property type="entry name" value="IgI_3_Robo"/>
    <property type="match status" value="1"/>
</dbReference>
<keyword evidence="2" id="KW-0677">Repeat</keyword>
<keyword evidence="6" id="KW-1185">Reference proteome</keyword>
<gene>
    <name evidence="7" type="primary">LOC105365978</name>
</gene>
<dbReference type="InterPro" id="IPR032986">
    <property type="entry name" value="Robo1_Ig-like3"/>
</dbReference>
<dbReference type="GO" id="GO:0035385">
    <property type="term" value="P:Roundabout signaling pathway"/>
    <property type="evidence" value="ECO:0007669"/>
    <property type="project" value="InterPro"/>
</dbReference>
<dbReference type="PANTHER" id="PTHR12231">
    <property type="entry name" value="CTX-RELATED TYPE I TRANSMEMBRANE PROTEIN"/>
    <property type="match status" value="1"/>
</dbReference>
<dbReference type="InterPro" id="IPR003598">
    <property type="entry name" value="Ig_sub2"/>
</dbReference>
<feature type="domain" description="Ig-like" evidence="5">
    <location>
        <begin position="46"/>
        <end position="130"/>
    </location>
</feature>
<dbReference type="SMART" id="SM00408">
    <property type="entry name" value="IGc2"/>
    <property type="match status" value="1"/>
</dbReference>
<keyword evidence="1" id="KW-0732">Signal</keyword>
<dbReference type="InterPro" id="IPR003599">
    <property type="entry name" value="Ig_sub"/>
</dbReference>
<dbReference type="Proteomes" id="UP000695007">
    <property type="component" value="Unplaced"/>
</dbReference>
<dbReference type="FunFam" id="2.60.40.10:FF:000053">
    <property type="entry name" value="Roundabout guidance receptor 1"/>
    <property type="match status" value="1"/>
</dbReference>
<dbReference type="GO" id="GO:0016199">
    <property type="term" value="P:axon midline choice point recognition"/>
    <property type="evidence" value="ECO:0007669"/>
    <property type="project" value="InterPro"/>
</dbReference>
<dbReference type="GeneID" id="105365978"/>
<accession>A0AAJ6YQU9</accession>
<organism evidence="6 7">
    <name type="scientific">Ceratosolen solmsi marchali</name>
    <dbReference type="NCBI Taxonomy" id="326594"/>
    <lineage>
        <taxon>Eukaryota</taxon>
        <taxon>Metazoa</taxon>
        <taxon>Ecdysozoa</taxon>
        <taxon>Arthropoda</taxon>
        <taxon>Hexapoda</taxon>
        <taxon>Insecta</taxon>
        <taxon>Pterygota</taxon>
        <taxon>Neoptera</taxon>
        <taxon>Endopterygota</taxon>
        <taxon>Hymenoptera</taxon>
        <taxon>Apocrita</taxon>
        <taxon>Proctotrupomorpha</taxon>
        <taxon>Chalcidoidea</taxon>
        <taxon>Agaonidae</taxon>
        <taxon>Agaoninae</taxon>
        <taxon>Ceratosolen</taxon>
    </lineage>
</organism>
<reference evidence="7" key="1">
    <citation type="submission" date="2025-08" db="UniProtKB">
        <authorList>
            <consortium name="RefSeq"/>
        </authorList>
    </citation>
    <scope>IDENTIFICATION</scope>
</reference>
<evidence type="ECO:0000256" key="3">
    <source>
        <dbReference type="ARBA" id="ARBA00023157"/>
    </source>
</evidence>
<dbReference type="AlphaFoldDB" id="A0AAJ6YQU9"/>
<keyword evidence="3" id="KW-1015">Disulfide bond</keyword>
<dbReference type="RefSeq" id="XP_011502579.1">
    <property type="nucleotide sequence ID" value="XM_011504277.1"/>
</dbReference>
<sequence length="144" mass="15745">MSLVDAGNLLMSDVKQSDQGQYQCIASNIVGVRESTIATLTVNVKPYFIKTPLSQTILLDQTVEFACRVGGDPSPEILWRRQDGKMPIGRGHILDDKSLRIDRVLSTDQGTYICEADNGVGTISANATLTVFCKYLLIHGIIDT</sequence>
<evidence type="ECO:0000259" key="5">
    <source>
        <dbReference type="PROSITE" id="PS50835"/>
    </source>
</evidence>
<evidence type="ECO:0000313" key="6">
    <source>
        <dbReference type="Proteomes" id="UP000695007"/>
    </source>
</evidence>
<evidence type="ECO:0000256" key="2">
    <source>
        <dbReference type="ARBA" id="ARBA00022737"/>
    </source>
</evidence>
<dbReference type="InterPro" id="IPR007110">
    <property type="entry name" value="Ig-like_dom"/>
</dbReference>
<dbReference type="InterPro" id="IPR051170">
    <property type="entry name" value="Neural/epithelial_adhesion"/>
</dbReference>
<dbReference type="Gene3D" id="2.60.40.10">
    <property type="entry name" value="Immunoglobulins"/>
    <property type="match status" value="2"/>
</dbReference>
<dbReference type="InterPro" id="IPR013098">
    <property type="entry name" value="Ig_I-set"/>
</dbReference>
<proteinExistence type="predicted"/>
<dbReference type="SMART" id="SM00409">
    <property type="entry name" value="IG"/>
    <property type="match status" value="1"/>
</dbReference>
<dbReference type="GO" id="GO:0008046">
    <property type="term" value="F:axon guidance receptor activity"/>
    <property type="evidence" value="ECO:0007669"/>
    <property type="project" value="InterPro"/>
</dbReference>
<dbReference type="KEGG" id="csol:105365978"/>
<evidence type="ECO:0000256" key="1">
    <source>
        <dbReference type="ARBA" id="ARBA00022729"/>
    </source>
</evidence>